<dbReference type="Gene3D" id="1.25.10.10">
    <property type="entry name" value="Leucine-rich Repeat Variant"/>
    <property type="match status" value="1"/>
</dbReference>
<dbReference type="SUPFAM" id="SSF48371">
    <property type="entry name" value="ARM repeat"/>
    <property type="match status" value="1"/>
</dbReference>
<gene>
    <name evidence="1" type="ORF">TVAG_269300</name>
</gene>
<name>A2EG43_TRIV3</name>
<dbReference type="Proteomes" id="UP000001542">
    <property type="component" value="Unassembled WGS sequence"/>
</dbReference>
<reference evidence="1" key="1">
    <citation type="submission" date="2006-10" db="EMBL/GenBank/DDBJ databases">
        <authorList>
            <person name="Amadeo P."/>
            <person name="Zhao Q."/>
            <person name="Wortman J."/>
            <person name="Fraser-Liggett C."/>
            <person name="Carlton J."/>
        </authorList>
    </citation>
    <scope>NUCLEOTIDE SEQUENCE</scope>
    <source>
        <strain evidence="1">G3</strain>
    </source>
</reference>
<dbReference type="EMBL" id="DS113379">
    <property type="protein sequence ID" value="EAY08404.1"/>
    <property type="molecule type" value="Genomic_DNA"/>
</dbReference>
<protein>
    <submittedName>
        <fullName evidence="1">Uncharacterized protein</fullName>
    </submittedName>
</protein>
<proteinExistence type="predicted"/>
<dbReference type="RefSeq" id="XP_001320627.1">
    <property type="nucleotide sequence ID" value="XM_001320592.1"/>
</dbReference>
<evidence type="ECO:0000313" key="2">
    <source>
        <dbReference type="Proteomes" id="UP000001542"/>
    </source>
</evidence>
<dbReference type="AlphaFoldDB" id="A2EG43"/>
<dbReference type="VEuPathDB" id="TrichDB:TVAGG3_0841770"/>
<organism evidence="1 2">
    <name type="scientific">Trichomonas vaginalis (strain ATCC PRA-98 / G3)</name>
    <dbReference type="NCBI Taxonomy" id="412133"/>
    <lineage>
        <taxon>Eukaryota</taxon>
        <taxon>Metamonada</taxon>
        <taxon>Parabasalia</taxon>
        <taxon>Trichomonadida</taxon>
        <taxon>Trichomonadidae</taxon>
        <taxon>Trichomonas</taxon>
    </lineage>
</organism>
<dbReference type="KEGG" id="tva:4766303"/>
<dbReference type="InterPro" id="IPR011989">
    <property type="entry name" value="ARM-like"/>
</dbReference>
<reference evidence="1" key="2">
    <citation type="journal article" date="2007" name="Science">
        <title>Draft genome sequence of the sexually transmitted pathogen Trichomonas vaginalis.</title>
        <authorList>
            <person name="Carlton J.M."/>
            <person name="Hirt R.P."/>
            <person name="Silva J.C."/>
            <person name="Delcher A.L."/>
            <person name="Schatz M."/>
            <person name="Zhao Q."/>
            <person name="Wortman J.R."/>
            <person name="Bidwell S.L."/>
            <person name="Alsmark U.C.M."/>
            <person name="Besteiro S."/>
            <person name="Sicheritz-Ponten T."/>
            <person name="Noel C.J."/>
            <person name="Dacks J.B."/>
            <person name="Foster P.G."/>
            <person name="Simillion C."/>
            <person name="Van de Peer Y."/>
            <person name="Miranda-Saavedra D."/>
            <person name="Barton G.J."/>
            <person name="Westrop G.D."/>
            <person name="Mueller S."/>
            <person name="Dessi D."/>
            <person name="Fiori P.L."/>
            <person name="Ren Q."/>
            <person name="Paulsen I."/>
            <person name="Zhang H."/>
            <person name="Bastida-Corcuera F.D."/>
            <person name="Simoes-Barbosa A."/>
            <person name="Brown M.T."/>
            <person name="Hayes R.D."/>
            <person name="Mukherjee M."/>
            <person name="Okumura C.Y."/>
            <person name="Schneider R."/>
            <person name="Smith A.J."/>
            <person name="Vanacova S."/>
            <person name="Villalvazo M."/>
            <person name="Haas B.J."/>
            <person name="Pertea M."/>
            <person name="Feldblyum T.V."/>
            <person name="Utterback T.R."/>
            <person name="Shu C.L."/>
            <person name="Osoegawa K."/>
            <person name="de Jong P.J."/>
            <person name="Hrdy I."/>
            <person name="Horvathova L."/>
            <person name="Zubacova Z."/>
            <person name="Dolezal P."/>
            <person name="Malik S.B."/>
            <person name="Logsdon J.M. Jr."/>
            <person name="Henze K."/>
            <person name="Gupta A."/>
            <person name="Wang C.C."/>
            <person name="Dunne R.L."/>
            <person name="Upcroft J.A."/>
            <person name="Upcroft P."/>
            <person name="White O."/>
            <person name="Salzberg S.L."/>
            <person name="Tang P."/>
            <person name="Chiu C.-H."/>
            <person name="Lee Y.-S."/>
            <person name="Embley T.M."/>
            <person name="Coombs G.H."/>
            <person name="Mottram J.C."/>
            <person name="Tachezy J."/>
            <person name="Fraser-Liggett C.M."/>
            <person name="Johnson P.J."/>
        </authorList>
    </citation>
    <scope>NUCLEOTIDE SEQUENCE [LARGE SCALE GENOMIC DNA]</scope>
    <source>
        <strain evidence="1">G3</strain>
    </source>
</reference>
<dbReference type="InterPro" id="IPR016024">
    <property type="entry name" value="ARM-type_fold"/>
</dbReference>
<dbReference type="VEuPathDB" id="TrichDB:TVAG_269300"/>
<dbReference type="SMR" id="A2EG43"/>
<dbReference type="InParanoid" id="A2EG43"/>
<accession>A2EG43</accession>
<sequence length="499" mass="58061">MELIFSFIMPKEGDDLSDEEEELPENECNYNARLIFDDKTAIEGMQYFNDIIKIDGRYSRPLEFPPPLNRIKELTMHENPDISNYAWTLVRRLCGSSEFACSQFIQNGLLEILCENIINSTSPEMSYYNLKILHHIAGHENKEIFESLFQKIHINSINKNLSPIQVVILCLDKHIREFTSQEYSEIISQSGFSSDDYVSKIRVTLIRFLTAILYCSYELNYTHEVQNICEILILGLAFPYPQLRILVICGIQMAFHYFKHFIFTPYKENAAYEVLTKYLDDKNVSISIETIKCMRDIIKYKNDERLFFATHKIFDNLMEFIQFASSQIDTNPSLSQSYLEARCVAFLFIDDYFNCIKEVGCEQEISIIFDCGIYWMLLDIVPSVSFKEKQVIVHSICSIIKLSSQQLLGLILEKCPDLIQIIVSVFDDKNDKFLTDYLLALEIYADFYKQAGKKDEFISILTECEVTDFLDEICEDAELKIQMLAKSIKSCLLDEEEDQ</sequence>
<keyword evidence="2" id="KW-1185">Reference proteome</keyword>
<evidence type="ECO:0000313" key="1">
    <source>
        <dbReference type="EMBL" id="EAY08404.1"/>
    </source>
</evidence>